<dbReference type="Proteomes" id="UP000557717">
    <property type="component" value="Unassembled WGS sequence"/>
</dbReference>
<reference evidence="9 10" key="1">
    <citation type="submission" date="2020-08" db="EMBL/GenBank/DDBJ databases">
        <title>Genomic Encyclopedia of Type Strains, Phase IV (KMG-IV): sequencing the most valuable type-strain genomes for metagenomic binning, comparative biology and taxonomic classification.</title>
        <authorList>
            <person name="Goeker M."/>
        </authorList>
    </citation>
    <scope>NUCLEOTIDE SEQUENCE [LARGE SCALE GENOMIC DNA]</scope>
    <source>
        <strain evidence="9 10">YC6886</strain>
    </source>
</reference>
<comment type="caution">
    <text evidence="9">The sequence shown here is derived from an EMBL/GenBank/DDBJ whole genome shotgun (WGS) entry which is preliminary data.</text>
</comment>
<protein>
    <submittedName>
        <fullName evidence="9">Oligopeptide transport system permease protein</fullName>
    </submittedName>
</protein>
<dbReference type="PANTHER" id="PTHR43163">
    <property type="entry name" value="DIPEPTIDE TRANSPORT SYSTEM PERMEASE PROTEIN DPPB-RELATED"/>
    <property type="match status" value="1"/>
</dbReference>
<keyword evidence="5 7" id="KW-1133">Transmembrane helix</keyword>
<organism evidence="9 10">
    <name type="scientific">Haloferula luteola</name>
    <dbReference type="NCBI Taxonomy" id="595692"/>
    <lineage>
        <taxon>Bacteria</taxon>
        <taxon>Pseudomonadati</taxon>
        <taxon>Verrucomicrobiota</taxon>
        <taxon>Verrucomicrobiia</taxon>
        <taxon>Verrucomicrobiales</taxon>
        <taxon>Verrucomicrobiaceae</taxon>
        <taxon>Haloferula</taxon>
    </lineage>
</organism>
<dbReference type="CDD" id="cd06261">
    <property type="entry name" value="TM_PBP2"/>
    <property type="match status" value="1"/>
</dbReference>
<dbReference type="EMBL" id="JACHFD010000002">
    <property type="protein sequence ID" value="MBB5350199.1"/>
    <property type="molecule type" value="Genomic_DNA"/>
</dbReference>
<evidence type="ECO:0000256" key="5">
    <source>
        <dbReference type="ARBA" id="ARBA00022989"/>
    </source>
</evidence>
<dbReference type="Pfam" id="PF00528">
    <property type="entry name" value="BPD_transp_1"/>
    <property type="match status" value="1"/>
</dbReference>
<proteinExistence type="inferred from homology"/>
<feature type="transmembrane region" description="Helical" evidence="7">
    <location>
        <begin position="133"/>
        <end position="154"/>
    </location>
</feature>
<feature type="transmembrane region" description="Helical" evidence="7">
    <location>
        <begin position="274"/>
        <end position="300"/>
    </location>
</feature>
<dbReference type="Gene3D" id="1.10.3720.10">
    <property type="entry name" value="MetI-like"/>
    <property type="match status" value="1"/>
</dbReference>
<evidence type="ECO:0000256" key="1">
    <source>
        <dbReference type="ARBA" id="ARBA00004651"/>
    </source>
</evidence>
<evidence type="ECO:0000259" key="8">
    <source>
        <dbReference type="PROSITE" id="PS50928"/>
    </source>
</evidence>
<evidence type="ECO:0000256" key="6">
    <source>
        <dbReference type="ARBA" id="ARBA00023136"/>
    </source>
</evidence>
<feature type="transmembrane region" description="Helical" evidence="7">
    <location>
        <begin position="174"/>
        <end position="192"/>
    </location>
</feature>
<evidence type="ECO:0000313" key="10">
    <source>
        <dbReference type="Proteomes" id="UP000557717"/>
    </source>
</evidence>
<keyword evidence="3" id="KW-1003">Cell membrane</keyword>
<keyword evidence="10" id="KW-1185">Reference proteome</keyword>
<feature type="transmembrane region" description="Helical" evidence="7">
    <location>
        <begin position="9"/>
        <end position="27"/>
    </location>
</feature>
<feature type="domain" description="ABC transmembrane type-1" evidence="8">
    <location>
        <begin position="94"/>
        <end position="293"/>
    </location>
</feature>
<dbReference type="InterPro" id="IPR035906">
    <property type="entry name" value="MetI-like_sf"/>
</dbReference>
<evidence type="ECO:0000256" key="2">
    <source>
        <dbReference type="ARBA" id="ARBA00022448"/>
    </source>
</evidence>
<accession>A0A840V8U1</accession>
<feature type="transmembrane region" description="Helical" evidence="7">
    <location>
        <begin position="100"/>
        <end position="121"/>
    </location>
</feature>
<name>A0A840V8U1_9BACT</name>
<evidence type="ECO:0000256" key="7">
    <source>
        <dbReference type="RuleBase" id="RU363032"/>
    </source>
</evidence>
<comment type="subcellular location">
    <subcellularLocation>
        <location evidence="1 7">Cell membrane</location>
        <topology evidence="1 7">Multi-pass membrane protein</topology>
    </subcellularLocation>
</comment>
<dbReference type="SUPFAM" id="SSF161098">
    <property type="entry name" value="MetI-like"/>
    <property type="match status" value="1"/>
</dbReference>
<evidence type="ECO:0000256" key="4">
    <source>
        <dbReference type="ARBA" id="ARBA00022692"/>
    </source>
</evidence>
<dbReference type="RefSeq" id="WP_184015336.1">
    <property type="nucleotide sequence ID" value="NZ_JACHFD010000002.1"/>
</dbReference>
<feature type="transmembrane region" description="Helical" evidence="7">
    <location>
        <begin position="232"/>
        <end position="254"/>
    </location>
</feature>
<dbReference type="PROSITE" id="PS50928">
    <property type="entry name" value="ABC_TM1"/>
    <property type="match status" value="1"/>
</dbReference>
<comment type="similarity">
    <text evidence="7">Belongs to the binding-protein-dependent transport system permease family.</text>
</comment>
<dbReference type="Pfam" id="PF19300">
    <property type="entry name" value="BPD_transp_1_N"/>
    <property type="match status" value="1"/>
</dbReference>
<keyword evidence="4 7" id="KW-0812">Transmembrane</keyword>
<sequence>MLRAILQRLLQGVLVLFVLFTVTFFLVKKLPYGPFQQEKAIPDHIRAKVEAYYGLDQPTSVQYFKRLGNYLHGDTGLSLRLEGQPVSAIIAQAFPTSLQLGLAAMVVSLGVGIPLGTLAAAKKNSMIDFGAMGLAMIGICLPAFVIGPILAEIFGRGLQLLPAIGWEPADPRSWILPAITLGLATAAYLSRLTRAGMLDTLSQDFVRTAKAKGVPGTTILLRHCLRGGLIPAVAYVGPAFAGLISGSVVIESIFQIPGLGQHFIKAIETGDEPVILASVMLFGTLIILANFLTDLVSVWLNPRLRTR</sequence>
<dbReference type="GO" id="GO:0005886">
    <property type="term" value="C:plasma membrane"/>
    <property type="evidence" value="ECO:0007669"/>
    <property type="project" value="UniProtKB-SubCell"/>
</dbReference>
<dbReference type="InterPro" id="IPR000515">
    <property type="entry name" value="MetI-like"/>
</dbReference>
<dbReference type="PANTHER" id="PTHR43163:SF6">
    <property type="entry name" value="DIPEPTIDE TRANSPORT SYSTEM PERMEASE PROTEIN DPPB-RELATED"/>
    <property type="match status" value="1"/>
</dbReference>
<evidence type="ECO:0000256" key="3">
    <source>
        <dbReference type="ARBA" id="ARBA00022475"/>
    </source>
</evidence>
<keyword evidence="2 7" id="KW-0813">Transport</keyword>
<dbReference type="InterPro" id="IPR045621">
    <property type="entry name" value="BPD_transp_1_N"/>
</dbReference>
<dbReference type="AlphaFoldDB" id="A0A840V8U1"/>
<gene>
    <name evidence="9" type="ORF">HNR46_000423</name>
</gene>
<dbReference type="GO" id="GO:0055085">
    <property type="term" value="P:transmembrane transport"/>
    <property type="evidence" value="ECO:0007669"/>
    <property type="project" value="InterPro"/>
</dbReference>
<keyword evidence="6 7" id="KW-0472">Membrane</keyword>
<evidence type="ECO:0000313" key="9">
    <source>
        <dbReference type="EMBL" id="MBB5350199.1"/>
    </source>
</evidence>